<protein>
    <recommendedName>
        <fullName evidence="4">Transporter</fullName>
    </recommendedName>
</protein>
<evidence type="ECO:0000313" key="3">
    <source>
        <dbReference type="Proteomes" id="UP000223749"/>
    </source>
</evidence>
<sequence>MKKIFTTLSILLISAKVFSQGCVAIRSTGGICAMTEHPDSSLSADGGSWVLNMNTRYFMSNKHFKGDVYQKERIKNGNEVINHQFATDLSLIRVFNSRWSAMIDIPVISNARSSKYEHNPPPDLSNERHSMHSFGLGDIRVAAYRWLFNPATSPKANVQLGLGIKFATGDYDYQDYWQNVGPGRKPELRTVDQSIQLGDGGTGLTLEINSFANIKHNLGLYANAFYLSNPRQNNGVRTYRELVSPSLANEAISSVPDQFMARLGANYALDKLVISAGGRIEGIPIHDVIGGSGDFRRPGYVISVEPSLTYQLSKINIYASVPAAVYRKRTQSVTDRARSTGTTFVNGDAAFADYSVNLGISFRL</sequence>
<dbReference type="OrthoDB" id="735059at2"/>
<reference evidence="2 3" key="1">
    <citation type="submission" date="2017-10" db="EMBL/GenBank/DDBJ databases">
        <title>Whole genome of Pedobacter ginsengisoli T01R-27 isolated from tomato rhizosphere.</title>
        <authorList>
            <person name="Weon H.-Y."/>
            <person name="Lee S.A."/>
            <person name="Sang M.K."/>
            <person name="Song J."/>
        </authorList>
    </citation>
    <scope>NUCLEOTIDE SEQUENCE [LARGE SCALE GENOMIC DNA]</scope>
    <source>
        <strain evidence="2 3">T01R-27</strain>
    </source>
</reference>
<gene>
    <name evidence="2" type="ORF">CPT03_05835</name>
</gene>
<dbReference type="Proteomes" id="UP000223749">
    <property type="component" value="Chromosome"/>
</dbReference>
<organism evidence="2 3">
    <name type="scientific">Pedobacter ginsengisoli</name>
    <dbReference type="NCBI Taxonomy" id="363852"/>
    <lineage>
        <taxon>Bacteria</taxon>
        <taxon>Pseudomonadati</taxon>
        <taxon>Bacteroidota</taxon>
        <taxon>Sphingobacteriia</taxon>
        <taxon>Sphingobacteriales</taxon>
        <taxon>Sphingobacteriaceae</taxon>
        <taxon>Pedobacter</taxon>
    </lineage>
</organism>
<dbReference type="EMBL" id="CP024091">
    <property type="protein sequence ID" value="ATP56011.1"/>
    <property type="molecule type" value="Genomic_DNA"/>
</dbReference>
<keyword evidence="3" id="KW-1185">Reference proteome</keyword>
<evidence type="ECO:0000313" key="2">
    <source>
        <dbReference type="EMBL" id="ATP56011.1"/>
    </source>
</evidence>
<dbReference type="RefSeq" id="WP_099437953.1">
    <property type="nucleotide sequence ID" value="NZ_CP024091.1"/>
</dbReference>
<keyword evidence="1" id="KW-0732">Signal</keyword>
<dbReference type="KEGG" id="pgs:CPT03_05835"/>
<feature type="chain" id="PRO_5013561487" description="Transporter" evidence="1">
    <location>
        <begin position="20"/>
        <end position="364"/>
    </location>
</feature>
<dbReference type="AlphaFoldDB" id="A0A2D1U330"/>
<evidence type="ECO:0000256" key="1">
    <source>
        <dbReference type="SAM" id="SignalP"/>
    </source>
</evidence>
<feature type="signal peptide" evidence="1">
    <location>
        <begin position="1"/>
        <end position="19"/>
    </location>
</feature>
<name>A0A2D1U330_9SPHI</name>
<accession>A0A2D1U330</accession>
<proteinExistence type="predicted"/>
<evidence type="ECO:0008006" key="4">
    <source>
        <dbReference type="Google" id="ProtNLM"/>
    </source>
</evidence>